<dbReference type="EMBL" id="MRZV01000254">
    <property type="protein sequence ID" value="PIK54312.1"/>
    <property type="molecule type" value="Genomic_DNA"/>
</dbReference>
<dbReference type="InterPro" id="IPR036551">
    <property type="entry name" value="Flavin_trans-like"/>
</dbReference>
<dbReference type="GO" id="GO:0010181">
    <property type="term" value="F:FMN binding"/>
    <property type="evidence" value="ECO:0007669"/>
    <property type="project" value="TreeGrafter"/>
</dbReference>
<comment type="caution">
    <text evidence="4">The sequence shown here is derived from an EMBL/GenBank/DDBJ whole genome shotgun (WGS) entry which is preliminary data.</text>
</comment>
<comment type="similarity">
    <text evidence="2">Belongs to the HFCD (homooligomeric flavin containing Cys decarboxylase) superfamily.</text>
</comment>
<dbReference type="InterPro" id="IPR003382">
    <property type="entry name" value="Flavoprotein"/>
</dbReference>
<reference evidence="4 5" key="1">
    <citation type="journal article" date="2017" name="PLoS Biol.">
        <title>The sea cucumber genome provides insights into morphological evolution and visceral regeneration.</title>
        <authorList>
            <person name="Zhang X."/>
            <person name="Sun L."/>
            <person name="Yuan J."/>
            <person name="Sun Y."/>
            <person name="Gao Y."/>
            <person name="Zhang L."/>
            <person name="Li S."/>
            <person name="Dai H."/>
            <person name="Hamel J.F."/>
            <person name="Liu C."/>
            <person name="Yu Y."/>
            <person name="Liu S."/>
            <person name="Lin W."/>
            <person name="Guo K."/>
            <person name="Jin S."/>
            <person name="Xu P."/>
            <person name="Storey K.B."/>
            <person name="Huan P."/>
            <person name="Zhang T."/>
            <person name="Zhou Y."/>
            <person name="Zhang J."/>
            <person name="Lin C."/>
            <person name="Li X."/>
            <person name="Xing L."/>
            <person name="Huo D."/>
            <person name="Sun M."/>
            <person name="Wang L."/>
            <person name="Mercier A."/>
            <person name="Li F."/>
            <person name="Yang H."/>
            <person name="Xiang J."/>
        </authorList>
    </citation>
    <scope>NUCLEOTIDE SEQUENCE [LARGE SCALE GENOMIC DNA]</scope>
    <source>
        <strain evidence="4">Shaxun</strain>
        <tissue evidence="4">Muscle</tissue>
    </source>
</reference>
<name>A0A2G8L252_STIJA</name>
<gene>
    <name evidence="4" type="ORF">BSL78_08787</name>
</gene>
<dbReference type="PANTHER" id="PTHR14359">
    <property type="entry name" value="HOMO-OLIGOMERIC FLAVIN CONTAINING CYS DECARBOXYLASE FAMILY"/>
    <property type="match status" value="1"/>
</dbReference>
<dbReference type="SUPFAM" id="SSF52507">
    <property type="entry name" value="Homo-oligomeric flavin-containing Cys decarboxylases, HFCD"/>
    <property type="match status" value="1"/>
</dbReference>
<evidence type="ECO:0000313" key="5">
    <source>
        <dbReference type="Proteomes" id="UP000230750"/>
    </source>
</evidence>
<sequence length="171" mass="18966">MPVYDIFSQLAVAVVASTNSLRFFSPEDLPEGVPLFTDDSEWEIWQKMSDPVLHIELRRLADVMVVAPMDANTLAKSAGGICDNLLTCVMRAWDNHKPLLFCPAMNTFMWDHPITGSQINILKSWGYHEVPCIKKKLACGDEGLGAMAEIETIVKAVTDALEVAEHHPTGR</sequence>
<protein>
    <submittedName>
        <fullName evidence="4">Putative phosphopantothenoylcysteine decarboxylase</fullName>
    </submittedName>
</protein>
<dbReference type="GO" id="GO:0004633">
    <property type="term" value="F:phosphopantothenoylcysteine decarboxylase activity"/>
    <property type="evidence" value="ECO:0007669"/>
    <property type="project" value="TreeGrafter"/>
</dbReference>
<dbReference type="STRING" id="307972.A0A2G8L252"/>
<evidence type="ECO:0000256" key="2">
    <source>
        <dbReference type="ARBA" id="ARBA00038350"/>
    </source>
</evidence>
<dbReference type="GO" id="GO:0015937">
    <property type="term" value="P:coenzyme A biosynthetic process"/>
    <property type="evidence" value="ECO:0007669"/>
    <property type="project" value="UniProtKB-KW"/>
</dbReference>
<dbReference type="Proteomes" id="UP000230750">
    <property type="component" value="Unassembled WGS sequence"/>
</dbReference>
<keyword evidence="1" id="KW-0173">Coenzyme A biosynthesis</keyword>
<organism evidence="4 5">
    <name type="scientific">Stichopus japonicus</name>
    <name type="common">Sea cucumber</name>
    <dbReference type="NCBI Taxonomy" id="307972"/>
    <lineage>
        <taxon>Eukaryota</taxon>
        <taxon>Metazoa</taxon>
        <taxon>Echinodermata</taxon>
        <taxon>Eleutherozoa</taxon>
        <taxon>Echinozoa</taxon>
        <taxon>Holothuroidea</taxon>
        <taxon>Aspidochirotacea</taxon>
        <taxon>Aspidochirotida</taxon>
        <taxon>Stichopodidae</taxon>
        <taxon>Apostichopus</taxon>
    </lineage>
</organism>
<keyword evidence="5" id="KW-1185">Reference proteome</keyword>
<dbReference type="Pfam" id="PF02441">
    <property type="entry name" value="Flavoprotein"/>
    <property type="match status" value="1"/>
</dbReference>
<feature type="domain" description="Flavoprotein" evidence="3">
    <location>
        <begin position="10"/>
        <end position="161"/>
    </location>
</feature>
<dbReference type="GO" id="GO:0071513">
    <property type="term" value="C:phosphopantothenoylcysteine decarboxylase complex"/>
    <property type="evidence" value="ECO:0007669"/>
    <property type="project" value="TreeGrafter"/>
</dbReference>
<proteinExistence type="inferred from homology"/>
<evidence type="ECO:0000313" key="4">
    <source>
        <dbReference type="EMBL" id="PIK54312.1"/>
    </source>
</evidence>
<evidence type="ECO:0000256" key="1">
    <source>
        <dbReference type="ARBA" id="ARBA00022993"/>
    </source>
</evidence>
<dbReference type="OrthoDB" id="1532798at2759"/>
<dbReference type="Gene3D" id="3.40.50.1950">
    <property type="entry name" value="Flavin prenyltransferase-like"/>
    <property type="match status" value="1"/>
</dbReference>
<dbReference type="PANTHER" id="PTHR14359:SF6">
    <property type="entry name" value="PHOSPHOPANTOTHENOYLCYSTEINE DECARBOXYLASE"/>
    <property type="match status" value="1"/>
</dbReference>
<evidence type="ECO:0000259" key="3">
    <source>
        <dbReference type="Pfam" id="PF02441"/>
    </source>
</evidence>
<dbReference type="AlphaFoldDB" id="A0A2G8L252"/>
<accession>A0A2G8L252</accession>